<dbReference type="GO" id="GO:0006915">
    <property type="term" value="P:apoptotic process"/>
    <property type="evidence" value="ECO:0007669"/>
    <property type="project" value="EnsemblFungi"/>
</dbReference>
<evidence type="ECO:0000256" key="1">
    <source>
        <dbReference type="ARBA" id="ARBA00007780"/>
    </source>
</evidence>
<dbReference type="OrthoDB" id="7827681at2759"/>
<keyword evidence="3" id="KW-0626">Porin</keyword>
<dbReference type="GeneID" id="11533826"/>
<dbReference type="InterPro" id="IPR023614">
    <property type="entry name" value="Porin_dom_sf"/>
</dbReference>
<dbReference type="GO" id="GO:0044289">
    <property type="term" value="C:mitochondrial inner-outer membrane contact site"/>
    <property type="evidence" value="ECO:0007669"/>
    <property type="project" value="EnsemblFungi"/>
</dbReference>
<dbReference type="GO" id="GO:0051027">
    <property type="term" value="P:DNA transport"/>
    <property type="evidence" value="ECO:0007669"/>
    <property type="project" value="EnsemblFungi"/>
</dbReference>
<dbReference type="GO" id="GO:0046930">
    <property type="term" value="C:pore complex"/>
    <property type="evidence" value="ECO:0007669"/>
    <property type="project" value="UniProtKB-KW"/>
</dbReference>
<protein>
    <recommendedName>
        <fullName evidence="6">Mitochondrial outer membrane protein porin</fullName>
    </recommendedName>
</protein>
<keyword evidence="3" id="KW-0406">Ion transport</keyword>
<dbReference type="GO" id="GO:0045454">
    <property type="term" value="P:cell redox homeostasis"/>
    <property type="evidence" value="ECO:0007669"/>
    <property type="project" value="EnsemblFungi"/>
</dbReference>
<comment type="similarity">
    <text evidence="1">Belongs to the eukaryotic mitochondrial porin family.</text>
</comment>
<keyword evidence="2" id="KW-0472">Membrane</keyword>
<keyword evidence="3" id="KW-0813">Transport</keyword>
<dbReference type="Proteomes" id="UP000005666">
    <property type="component" value="Chromosome 3"/>
</dbReference>
<evidence type="ECO:0008006" key="6">
    <source>
        <dbReference type="Google" id="ProtNLM"/>
    </source>
</evidence>
<dbReference type="AlphaFoldDB" id="G8BRU6"/>
<evidence type="ECO:0000313" key="5">
    <source>
        <dbReference type="Proteomes" id="UP000005666"/>
    </source>
</evidence>
<dbReference type="GO" id="GO:0008308">
    <property type="term" value="F:voltage-gated monoatomic anion channel activity"/>
    <property type="evidence" value="ECO:0007669"/>
    <property type="project" value="EnsemblFungi"/>
</dbReference>
<dbReference type="STRING" id="1071381.G8BRU6"/>
<keyword evidence="2" id="KW-0812">Transmembrane</keyword>
<dbReference type="PANTHER" id="PTHR11743">
    <property type="entry name" value="VOLTAGE-DEPENDENT ANION-SELECTIVE CHANNEL"/>
    <property type="match status" value="1"/>
</dbReference>
<dbReference type="GO" id="GO:0042307">
    <property type="term" value="P:positive regulation of protein import into nucleus"/>
    <property type="evidence" value="ECO:0007669"/>
    <property type="project" value="EnsemblFungi"/>
</dbReference>
<dbReference type="Pfam" id="PF01459">
    <property type="entry name" value="Porin_3"/>
    <property type="match status" value="1"/>
</dbReference>
<dbReference type="PRINTS" id="PR00185">
    <property type="entry name" value="EUKARYTPORIN"/>
</dbReference>
<dbReference type="OMA" id="KPCCSHE"/>
<dbReference type="GO" id="GO:0015288">
    <property type="term" value="F:porin activity"/>
    <property type="evidence" value="ECO:0007669"/>
    <property type="project" value="UniProtKB-KW"/>
</dbReference>
<organism evidence="4 5">
    <name type="scientific">Tetrapisispora phaffii (strain ATCC 24235 / CBS 4417 / NBRC 1672 / NRRL Y-8282 / UCD 70-5)</name>
    <name type="common">Yeast</name>
    <name type="synonym">Fabospora phaffii</name>
    <dbReference type="NCBI Taxonomy" id="1071381"/>
    <lineage>
        <taxon>Eukaryota</taxon>
        <taxon>Fungi</taxon>
        <taxon>Dikarya</taxon>
        <taxon>Ascomycota</taxon>
        <taxon>Saccharomycotina</taxon>
        <taxon>Saccharomycetes</taxon>
        <taxon>Saccharomycetales</taxon>
        <taxon>Saccharomycetaceae</taxon>
        <taxon>Tetrapisispora</taxon>
    </lineage>
</organism>
<dbReference type="GO" id="GO:0005741">
    <property type="term" value="C:mitochondrial outer membrane"/>
    <property type="evidence" value="ECO:0007669"/>
    <property type="project" value="EnsemblFungi"/>
</dbReference>
<evidence type="ECO:0000256" key="3">
    <source>
        <dbReference type="ARBA" id="ARBA00023114"/>
    </source>
</evidence>
<dbReference type="KEGG" id="tpf:TPHA_0C03190"/>
<sequence length="285" mass="30743">MAPPTFNNITKDVNSLINADYYHGQPLALDISTTAKNGVKFDIKTKQQKAGSPLSTTIETKFNDKSTGLSLTQSVANSDNIATKIEVDDILTKGLKTELITSIVPDVSKDAKLNLSFTQDFLTARGNFTLINKPSFIGDFTIARDGVVGGAQLSYDITQGSLSSYLVALAYKQADYTVGVSYTDKHLSTISLFQNVSDVLQIGAKATTVCKYIPDHKNTSIEFATKYIPDESSQIKAKIQDTGILALAYKQQLRKGINVGIGASFNALNLNEPVHKIGGSLSFST</sequence>
<dbReference type="InterPro" id="IPR027246">
    <property type="entry name" value="Porin_Euk/Tom40"/>
</dbReference>
<dbReference type="GO" id="GO:0017128">
    <property type="term" value="F:phospholipid scramblase activity"/>
    <property type="evidence" value="ECO:0007669"/>
    <property type="project" value="EnsemblFungi"/>
</dbReference>
<reference evidence="4 5" key="1">
    <citation type="journal article" date="2011" name="Proc. Natl. Acad. Sci. U.S.A.">
        <title>Evolutionary erosion of yeast sex chromosomes by mating-type switching accidents.</title>
        <authorList>
            <person name="Gordon J.L."/>
            <person name="Armisen D."/>
            <person name="Proux-Wera E."/>
            <person name="Oheigeartaigh S.S."/>
            <person name="Byrne K.P."/>
            <person name="Wolfe K.H."/>
        </authorList>
    </citation>
    <scope>NUCLEOTIDE SEQUENCE [LARGE SCALE GENOMIC DNA]</scope>
    <source>
        <strain evidence="5">ATCC 24235 / CBS 4417 / NBRC 1672 / NRRL Y-8282 / UCD 70-5</strain>
    </source>
</reference>
<dbReference type="PANTHER" id="PTHR11743:SF70">
    <property type="entry name" value="GH26960P-RELATED"/>
    <property type="match status" value="1"/>
</dbReference>
<keyword evidence="2" id="KW-1134">Transmembrane beta strand</keyword>
<dbReference type="RefSeq" id="XP_003684906.1">
    <property type="nucleotide sequence ID" value="XM_003684858.1"/>
</dbReference>
<dbReference type="HOGENOM" id="CLU_044399_0_0_1"/>
<dbReference type="Gene3D" id="2.40.160.10">
    <property type="entry name" value="Porin"/>
    <property type="match status" value="1"/>
</dbReference>
<evidence type="ECO:0000256" key="2">
    <source>
        <dbReference type="ARBA" id="ARBA00022452"/>
    </source>
</evidence>
<gene>
    <name evidence="4" type="primary">TPHA0C03190</name>
    <name evidence="4" type="ordered locus">TPHA_0C03190</name>
</gene>
<dbReference type="CDD" id="cd07306">
    <property type="entry name" value="Porin3_VDAC"/>
    <property type="match status" value="1"/>
</dbReference>
<keyword evidence="5" id="KW-1185">Reference proteome</keyword>
<dbReference type="GO" id="GO:0007005">
    <property type="term" value="P:mitochondrion organization"/>
    <property type="evidence" value="ECO:0007669"/>
    <property type="project" value="EnsemblFungi"/>
</dbReference>
<dbReference type="GO" id="GO:0048039">
    <property type="term" value="F:ubiquinone binding"/>
    <property type="evidence" value="ECO:0007669"/>
    <property type="project" value="EnsemblFungi"/>
</dbReference>
<accession>G8BRU6</accession>
<dbReference type="EMBL" id="HE612858">
    <property type="protein sequence ID" value="CCE62472.1"/>
    <property type="molecule type" value="Genomic_DNA"/>
</dbReference>
<proteinExistence type="inferred from homology"/>
<evidence type="ECO:0000313" key="4">
    <source>
        <dbReference type="EMBL" id="CCE62472.1"/>
    </source>
</evidence>
<dbReference type="eggNOG" id="KOG3126">
    <property type="taxonomic scope" value="Eukaryota"/>
</dbReference>
<dbReference type="InterPro" id="IPR001925">
    <property type="entry name" value="Porin_Euk"/>
</dbReference>
<name>G8BRU6_TETPH</name>